<dbReference type="CDD" id="cd11660">
    <property type="entry name" value="SANT_TRF"/>
    <property type="match status" value="1"/>
</dbReference>
<feature type="compositionally biased region" description="Polar residues" evidence="4">
    <location>
        <begin position="13"/>
        <end position="24"/>
    </location>
</feature>
<feature type="domain" description="Myb-like" evidence="5">
    <location>
        <begin position="640"/>
        <end position="695"/>
    </location>
</feature>
<comment type="similarity">
    <text evidence="1 3">Belongs to the citrate synthase family.</text>
</comment>
<keyword evidence="8" id="KW-1185">Reference proteome</keyword>
<dbReference type="PROSITE" id="PS50090">
    <property type="entry name" value="MYB_LIKE"/>
    <property type="match status" value="1"/>
</dbReference>
<dbReference type="SMART" id="SM00717">
    <property type="entry name" value="SANT"/>
    <property type="match status" value="1"/>
</dbReference>
<evidence type="ECO:0000256" key="2">
    <source>
        <dbReference type="ARBA" id="ARBA00022679"/>
    </source>
</evidence>
<feature type="region of interest" description="Disordered" evidence="4">
    <location>
        <begin position="504"/>
        <end position="542"/>
    </location>
</feature>
<dbReference type="InterPro" id="IPR019810">
    <property type="entry name" value="Citrate_synthase_AS"/>
</dbReference>
<dbReference type="Gene3D" id="1.10.580.10">
    <property type="entry name" value="Citrate Synthase, domain 1"/>
    <property type="match status" value="1"/>
</dbReference>
<dbReference type="EMBL" id="OZ020097">
    <property type="protein sequence ID" value="CAK9267893.1"/>
    <property type="molecule type" value="Genomic_DNA"/>
</dbReference>
<reference evidence="7 8" key="1">
    <citation type="submission" date="2024-02" db="EMBL/GenBank/DDBJ databases">
        <authorList>
            <consortium name="ELIXIR-Norway"/>
            <consortium name="Elixir Norway"/>
        </authorList>
    </citation>
    <scope>NUCLEOTIDE SEQUENCE [LARGE SCALE GENOMIC DNA]</scope>
</reference>
<evidence type="ECO:0000256" key="4">
    <source>
        <dbReference type="SAM" id="MobiDB-lite"/>
    </source>
</evidence>
<dbReference type="Gene3D" id="1.10.230.10">
    <property type="entry name" value="Cytochrome P450-Terp, domain 2"/>
    <property type="match status" value="1"/>
</dbReference>
<dbReference type="InterPro" id="IPR036969">
    <property type="entry name" value="Citrate_synthase_sf"/>
</dbReference>
<dbReference type="InterPro" id="IPR009057">
    <property type="entry name" value="Homeodomain-like_sf"/>
</dbReference>
<dbReference type="SUPFAM" id="SSF48256">
    <property type="entry name" value="Citrate synthase"/>
    <property type="match status" value="1"/>
</dbReference>
<organism evidence="7 8">
    <name type="scientific">Sphagnum jensenii</name>
    <dbReference type="NCBI Taxonomy" id="128206"/>
    <lineage>
        <taxon>Eukaryota</taxon>
        <taxon>Viridiplantae</taxon>
        <taxon>Streptophyta</taxon>
        <taxon>Embryophyta</taxon>
        <taxon>Bryophyta</taxon>
        <taxon>Sphagnophytina</taxon>
        <taxon>Sphagnopsida</taxon>
        <taxon>Sphagnales</taxon>
        <taxon>Sphagnaceae</taxon>
        <taxon>Sphagnum</taxon>
    </lineage>
</organism>
<keyword evidence="2 3" id="KW-0808">Transferase</keyword>
<protein>
    <recommendedName>
        <fullName evidence="3">Citrate synthase</fullName>
    </recommendedName>
</protein>
<evidence type="ECO:0000313" key="8">
    <source>
        <dbReference type="Proteomes" id="UP001497444"/>
    </source>
</evidence>
<feature type="compositionally biased region" description="Basic and acidic residues" evidence="4">
    <location>
        <begin position="1"/>
        <end position="12"/>
    </location>
</feature>
<evidence type="ECO:0000256" key="3">
    <source>
        <dbReference type="RuleBase" id="RU000441"/>
    </source>
</evidence>
<evidence type="ECO:0000256" key="1">
    <source>
        <dbReference type="ARBA" id="ARBA00010566"/>
    </source>
</evidence>
<dbReference type="InterPro" id="IPR016143">
    <property type="entry name" value="Citrate_synth-like_sm_a-sub"/>
</dbReference>
<dbReference type="Pfam" id="PF00285">
    <property type="entry name" value="Citrate_synt"/>
    <property type="match status" value="1"/>
</dbReference>
<dbReference type="InterPro" id="IPR002020">
    <property type="entry name" value="Citrate_synthase"/>
</dbReference>
<accession>A0ABP0WLZ6</accession>
<name>A0ABP0WLZ6_9BRYO</name>
<dbReference type="Proteomes" id="UP001497444">
    <property type="component" value="Chromosome 2"/>
</dbReference>
<dbReference type="Gene3D" id="1.10.246.220">
    <property type="match status" value="1"/>
</dbReference>
<dbReference type="PANTHER" id="PTHR11739">
    <property type="entry name" value="CITRATE SYNTHASE"/>
    <property type="match status" value="1"/>
</dbReference>
<dbReference type="InterPro" id="IPR016142">
    <property type="entry name" value="Citrate_synth-like_lrg_a-sub"/>
</dbReference>
<feature type="region of interest" description="Disordered" evidence="4">
    <location>
        <begin position="59"/>
        <end position="109"/>
    </location>
</feature>
<feature type="compositionally biased region" description="Basic residues" evidence="4">
    <location>
        <begin position="449"/>
        <end position="458"/>
    </location>
</feature>
<feature type="domain" description="HTH myb-type" evidence="6">
    <location>
        <begin position="640"/>
        <end position="699"/>
    </location>
</feature>
<evidence type="ECO:0000313" key="7">
    <source>
        <dbReference type="EMBL" id="CAK9267893.1"/>
    </source>
</evidence>
<dbReference type="PROSITE" id="PS00480">
    <property type="entry name" value="CITRATE_SYNTHASE"/>
    <property type="match status" value="1"/>
</dbReference>
<dbReference type="InterPro" id="IPR001005">
    <property type="entry name" value="SANT/Myb"/>
</dbReference>
<feature type="region of interest" description="Disordered" evidence="4">
    <location>
        <begin position="372"/>
        <end position="405"/>
    </location>
</feature>
<dbReference type="PANTHER" id="PTHR11739:SF8">
    <property type="entry name" value="CITRATE SYNTHASE, MITOCHONDRIAL"/>
    <property type="match status" value="1"/>
</dbReference>
<sequence length="1217" mass="131491">MEPILLDDKSDEGPSSTTGEQPSAANKRGATDRLVYKLVKVGDDGSVLPATEDEVFQSLVEGSSGGRAPSYIGGSDVNEDDEDEDGSDGSLDSNEDDSDGKEDPSFPSGREDLVAARQKLLSQLEVVDTMLLRVDAEEQQRVSVEDQIGTQLGHESNSPGYLNAGDAIGDYKRLRRPNPKYFDSDAGTDVVPPAITVPMTLSSSVGELIATGTSPEKQALQPSGLVAFPRTTSGWASQQSSIRTAGTQRARTVVAQKTFARKSNKVQVPGSVVVPAVNSMSNVASLDNLSIRELHEAFRSTYGRDTSVKDKHWLKRQISTGWSKQRDAALNAGAHAQLSSQIDLKLRPEQQLSAEQSLPSSTAATAMVSERDTVNDTQEPGTNGVGGTQGLVTNGVNSKQSPHRGLPLAVISPAEGFDASTPGSVNEMGSGGVQIAIFGEVVNTGKQVGGKRQRKPNRRYIEDEGEARPGTVLANGSRPGPVGSAGFGMSTRLSWRTVVTNGPADLIGQSGTLRGSTLRNSSQTNSLQGQRTKPSNGSLKRKAQGRAAKLVKMAHSAARAAQHDTEGTIRKVKFRLPAVPGREKDGWYELNRDAGDQVLCLLPVSSGDSTDLLQSLASENGADAAGEQLIATVPTANGGTRRKHHRPWTLREVMTLVEGVARCGGGKWADIKKLAFSSVGYRTAVDLKDKWRNLLRASRAQLYPPKQGERKKQFTAAIPANILARVRELAALQHQVPPGAGAAGSTSRNGRSGARILLEHAKKAGYAARYARSYQTTVTKSTTDLRSRLEELVPQERERLKEIKSKYGKVSLGDTTVDMAIGGMRGIKGMLWETSLLDPDEGIRFRGLSIPECQAKLPGAKKGGEPLPEGFLWLLATGELPNKEQVDAVTADLRSRSKVPGHVFDVINALPKTAHPMTQFTAGIMALQTQSEFAKAYETGISKTKYWEPTYEDAMNLIARLPEVAAFIYRRVHKGGELHGADPNLDYAANFAQMLGFKDELMHELMRLYISIHSDHEGGNVSAHTVHLVGSALSDPYLSFAAGINGLAGPLHGLANQEVLRWIQEVVAEIGSDVTAEQLSEYVHKTLKSGKVVPGFGHAVLRKTDPRYMCQREFALKHLPNDPLFKMVSKLFEVVPPILLAGGKVKNPYPNVDAHSGVLLQYFGLREQNYYTVLFGVARSLGVLSQLIWDRALGLPIERPKSMTFEYIENYCKSKVA</sequence>
<dbReference type="PRINTS" id="PR00143">
    <property type="entry name" value="CITRTSNTHASE"/>
</dbReference>
<dbReference type="NCBIfam" id="NF007128">
    <property type="entry name" value="PRK09569.1"/>
    <property type="match status" value="1"/>
</dbReference>
<dbReference type="NCBIfam" id="TIGR01793">
    <property type="entry name" value="cit_synth_euk"/>
    <property type="match status" value="1"/>
</dbReference>
<feature type="compositionally biased region" description="Acidic residues" evidence="4">
    <location>
        <begin position="77"/>
        <end position="100"/>
    </location>
</feature>
<dbReference type="InterPro" id="IPR010109">
    <property type="entry name" value="Citrate_synthase_euk"/>
</dbReference>
<gene>
    <name evidence="7" type="ORF">CSSPJE1EN1_LOCUS13371</name>
</gene>
<feature type="region of interest" description="Disordered" evidence="4">
    <location>
        <begin position="447"/>
        <end position="482"/>
    </location>
</feature>
<dbReference type="InterPro" id="IPR017930">
    <property type="entry name" value="Myb_dom"/>
</dbReference>
<evidence type="ECO:0000259" key="5">
    <source>
        <dbReference type="PROSITE" id="PS50090"/>
    </source>
</evidence>
<feature type="compositionally biased region" description="Polar residues" evidence="4">
    <location>
        <begin position="390"/>
        <end position="400"/>
    </location>
</feature>
<dbReference type="SUPFAM" id="SSF46689">
    <property type="entry name" value="Homeodomain-like"/>
    <property type="match status" value="1"/>
</dbReference>
<feature type="compositionally biased region" description="Polar residues" evidence="4">
    <location>
        <begin position="509"/>
        <end position="538"/>
    </location>
</feature>
<feature type="region of interest" description="Disordered" evidence="4">
    <location>
        <begin position="1"/>
        <end position="32"/>
    </location>
</feature>
<dbReference type="PROSITE" id="PS51294">
    <property type="entry name" value="HTH_MYB"/>
    <property type="match status" value="1"/>
</dbReference>
<proteinExistence type="inferred from homology"/>
<dbReference type="Pfam" id="PF00249">
    <property type="entry name" value="Myb_DNA-binding"/>
    <property type="match status" value="1"/>
</dbReference>
<evidence type="ECO:0000259" key="6">
    <source>
        <dbReference type="PROSITE" id="PS51294"/>
    </source>
</evidence>